<keyword evidence="1" id="KW-0479">Metal-binding</keyword>
<dbReference type="SUPFAM" id="SSF54593">
    <property type="entry name" value="Glyoxalase/Bleomycin resistance protein/Dihydroxybiphenyl dioxygenase"/>
    <property type="match status" value="1"/>
</dbReference>
<dbReference type="InterPro" id="IPR029068">
    <property type="entry name" value="Glyas_Bleomycin-R_OHBP_Dase"/>
</dbReference>
<dbReference type="PANTHER" id="PTHR43048">
    <property type="entry name" value="METHYLMALONYL-COA EPIMERASE"/>
    <property type="match status" value="1"/>
</dbReference>
<protein>
    <submittedName>
        <fullName evidence="3">VOC family protein</fullName>
    </submittedName>
</protein>
<dbReference type="RefSeq" id="WP_195172441.1">
    <property type="nucleotide sequence ID" value="NZ_CP062983.1"/>
</dbReference>
<dbReference type="Gene3D" id="3.10.180.10">
    <property type="entry name" value="2,3-Dihydroxybiphenyl 1,2-Dioxygenase, domain 1"/>
    <property type="match status" value="1"/>
</dbReference>
<accession>A0A7S8ECC9</accession>
<dbReference type="AlphaFoldDB" id="A0A7S8ECC9"/>
<reference evidence="3 4" key="1">
    <citation type="submission" date="2020-02" db="EMBL/GenBank/DDBJ databases">
        <authorList>
            <person name="Zheng R.K."/>
            <person name="Sun C.M."/>
        </authorList>
    </citation>
    <scope>NUCLEOTIDE SEQUENCE [LARGE SCALE GENOMIC DNA]</scope>
    <source>
        <strain evidence="4">rifampicinis</strain>
    </source>
</reference>
<proteinExistence type="predicted"/>
<dbReference type="GO" id="GO:0046491">
    <property type="term" value="P:L-methylmalonyl-CoA metabolic process"/>
    <property type="evidence" value="ECO:0007669"/>
    <property type="project" value="TreeGrafter"/>
</dbReference>
<evidence type="ECO:0000259" key="2">
    <source>
        <dbReference type="PROSITE" id="PS51819"/>
    </source>
</evidence>
<evidence type="ECO:0000313" key="4">
    <source>
        <dbReference type="Proteomes" id="UP000594468"/>
    </source>
</evidence>
<dbReference type="InterPro" id="IPR037523">
    <property type="entry name" value="VOC_core"/>
</dbReference>
<gene>
    <name evidence="3" type="ORF">G4Y79_08385</name>
</gene>
<dbReference type="Pfam" id="PF00903">
    <property type="entry name" value="Glyoxalase"/>
    <property type="match status" value="1"/>
</dbReference>
<organism evidence="3 4">
    <name type="scientific">Phototrophicus methaneseepsis</name>
    <dbReference type="NCBI Taxonomy" id="2710758"/>
    <lineage>
        <taxon>Bacteria</taxon>
        <taxon>Bacillati</taxon>
        <taxon>Chloroflexota</taxon>
        <taxon>Candidatus Thermofontia</taxon>
        <taxon>Phototrophicales</taxon>
        <taxon>Phototrophicaceae</taxon>
        <taxon>Phototrophicus</taxon>
    </lineage>
</organism>
<dbReference type="PANTHER" id="PTHR43048:SF3">
    <property type="entry name" value="METHYLMALONYL-COA EPIMERASE, MITOCHONDRIAL"/>
    <property type="match status" value="1"/>
</dbReference>
<evidence type="ECO:0000256" key="1">
    <source>
        <dbReference type="ARBA" id="ARBA00022723"/>
    </source>
</evidence>
<dbReference type="CDD" id="cd06587">
    <property type="entry name" value="VOC"/>
    <property type="match status" value="1"/>
</dbReference>
<dbReference type="GO" id="GO:0004493">
    <property type="term" value="F:methylmalonyl-CoA epimerase activity"/>
    <property type="evidence" value="ECO:0007669"/>
    <property type="project" value="TreeGrafter"/>
</dbReference>
<keyword evidence="4" id="KW-1185">Reference proteome</keyword>
<sequence>MFKRLAHVNIGATDLAASEHFYCDILGMKKAFDFTRNGEKFGFYVEAGDTTFIEVFIQNEPPVEGNTLLKHLCLEVEDLDSVIETIRSRGWEVTDKKFGADKAWQAWITDPSGVRIELMQYTEGSFQFTGETCIVNW</sequence>
<dbReference type="GO" id="GO:0046872">
    <property type="term" value="F:metal ion binding"/>
    <property type="evidence" value="ECO:0007669"/>
    <property type="project" value="UniProtKB-KW"/>
</dbReference>
<name>A0A7S8ECC9_9CHLR</name>
<dbReference type="InterPro" id="IPR004360">
    <property type="entry name" value="Glyas_Fos-R_dOase_dom"/>
</dbReference>
<evidence type="ECO:0000313" key="3">
    <source>
        <dbReference type="EMBL" id="QPC84378.1"/>
    </source>
</evidence>
<feature type="domain" description="VOC" evidence="2">
    <location>
        <begin position="4"/>
        <end position="121"/>
    </location>
</feature>
<dbReference type="Proteomes" id="UP000594468">
    <property type="component" value="Chromosome"/>
</dbReference>
<dbReference type="KEGG" id="pmet:G4Y79_08385"/>
<dbReference type="InterPro" id="IPR051785">
    <property type="entry name" value="MMCE/EMCE_epimerase"/>
</dbReference>
<dbReference type="PROSITE" id="PS51819">
    <property type="entry name" value="VOC"/>
    <property type="match status" value="1"/>
</dbReference>
<dbReference type="EMBL" id="CP062983">
    <property type="protein sequence ID" value="QPC84378.1"/>
    <property type="molecule type" value="Genomic_DNA"/>
</dbReference>